<accession>A0A0G1VAE1</accession>
<dbReference type="Proteomes" id="UP000034879">
    <property type="component" value="Unassembled WGS sequence"/>
</dbReference>
<evidence type="ECO:0000256" key="1">
    <source>
        <dbReference type="SAM" id="MobiDB-lite"/>
    </source>
</evidence>
<comment type="caution">
    <text evidence="2">The sequence shown here is derived from an EMBL/GenBank/DDBJ whole genome shotgun (WGS) entry which is preliminary data.</text>
</comment>
<feature type="region of interest" description="Disordered" evidence="1">
    <location>
        <begin position="18"/>
        <end position="39"/>
    </location>
</feature>
<dbReference type="PATRIC" id="fig|1618749.3.peg.452"/>
<dbReference type="AlphaFoldDB" id="A0A0G1VAE1"/>
<proteinExistence type="predicted"/>
<evidence type="ECO:0000313" key="2">
    <source>
        <dbReference type="EMBL" id="KKU75143.1"/>
    </source>
</evidence>
<evidence type="ECO:0000313" key="3">
    <source>
        <dbReference type="Proteomes" id="UP000034879"/>
    </source>
</evidence>
<sequence>MTEDKIPQDAIDSIAKHINERTNKSHNIPTVGNDSNPETPQIFEIVPFDEIDKATWKVYALDGSINSHSFYNGVSIGLYRGGYVCYQLGKQLRMNDLSDPIILGKAYTPTNILVITREHLEAIYDELFELEPVKKLIEFLDAKREDIFSYPKEAVCQSLATLLGFCQEAIEWSLIYEISTRPEIKAGDFILADGDLRSEQIKQAYLIKLGKFIHGKKISFMGITKNSPIKMELSYTLRQIDTYLQDKLKPKYPFNEKDPKRQKLCCWFEVPDSVLSAAYSGTMFPRKALTGGRGVGLFFAARLDYVEKLQNYDWVVADVNIFDAIPGIEEKELKRDMKKMGEIFYELTRLTQEHYILGYPYPLVEAHNFVTLKSGFKDEVINRVKHSMYMNQQMDHVDIENMFLDIHSRF</sequence>
<protein>
    <submittedName>
        <fullName evidence="2">Uncharacterized protein</fullName>
    </submittedName>
</protein>
<name>A0A0G1VAE1_9BACT</name>
<gene>
    <name evidence="2" type="ORF">UY01_C0022G0003</name>
</gene>
<reference evidence="2 3" key="1">
    <citation type="journal article" date="2015" name="Nature">
        <title>rRNA introns, odd ribosomes, and small enigmatic genomes across a large radiation of phyla.</title>
        <authorList>
            <person name="Brown C.T."/>
            <person name="Hug L.A."/>
            <person name="Thomas B.C."/>
            <person name="Sharon I."/>
            <person name="Castelle C.J."/>
            <person name="Singh A."/>
            <person name="Wilkins M.J."/>
            <person name="Williams K.H."/>
            <person name="Banfield J.F."/>
        </authorList>
    </citation>
    <scope>NUCLEOTIDE SEQUENCE [LARGE SCALE GENOMIC DNA]</scope>
</reference>
<feature type="compositionally biased region" description="Polar residues" evidence="1">
    <location>
        <begin position="25"/>
        <end position="39"/>
    </location>
</feature>
<dbReference type="EMBL" id="LCOJ01000022">
    <property type="protein sequence ID" value="KKU75143.1"/>
    <property type="molecule type" value="Genomic_DNA"/>
</dbReference>
<organism evidence="2 3">
    <name type="scientific">Candidatus Nomurabacteria bacterium GW2011_GWB1_47_6</name>
    <dbReference type="NCBI Taxonomy" id="1618749"/>
    <lineage>
        <taxon>Bacteria</taxon>
        <taxon>Candidatus Nomuraibacteriota</taxon>
    </lineage>
</organism>